<accession>A0A0L8L4B5</accession>
<sequence length="65" mass="7198">MIPPAPETFHIGILDLRATDLVCLEQSLNARRAQLGEIDQIGGQYRPQAAVMVLLHVTFLVLRST</sequence>
<evidence type="ECO:0000313" key="1">
    <source>
        <dbReference type="EMBL" id="KOG33053.1"/>
    </source>
</evidence>
<gene>
    <name evidence="1" type="ORF">ADK37_24545</name>
</gene>
<organism evidence="1 2">
    <name type="scientific">Streptomyces resistomycificus</name>
    <dbReference type="NCBI Taxonomy" id="67356"/>
    <lineage>
        <taxon>Bacteria</taxon>
        <taxon>Bacillati</taxon>
        <taxon>Actinomycetota</taxon>
        <taxon>Actinomycetes</taxon>
        <taxon>Kitasatosporales</taxon>
        <taxon>Streptomycetaceae</taxon>
        <taxon>Streptomyces</taxon>
        <taxon>Streptomyces aurantiacus group</taxon>
    </lineage>
</organism>
<reference evidence="2" key="1">
    <citation type="submission" date="2015-07" db="EMBL/GenBank/DDBJ databases">
        <authorList>
            <person name="Ju K.-S."/>
            <person name="Doroghazi J.R."/>
            <person name="Metcalf W.W."/>
        </authorList>
    </citation>
    <scope>NUCLEOTIDE SEQUENCE [LARGE SCALE GENOMIC DNA]</scope>
    <source>
        <strain evidence="2">NRRL 2290</strain>
    </source>
</reference>
<protein>
    <submittedName>
        <fullName evidence="1">Uncharacterized protein</fullName>
    </submittedName>
</protein>
<comment type="caution">
    <text evidence="1">The sequence shown here is derived from an EMBL/GenBank/DDBJ whole genome shotgun (WGS) entry which is preliminary data.</text>
</comment>
<dbReference type="AlphaFoldDB" id="A0A0L8L4B5"/>
<evidence type="ECO:0000313" key="2">
    <source>
        <dbReference type="Proteomes" id="UP000037251"/>
    </source>
</evidence>
<proteinExistence type="predicted"/>
<name>A0A0L8L4B5_9ACTN</name>
<dbReference type="Proteomes" id="UP000037251">
    <property type="component" value="Unassembled WGS sequence"/>
</dbReference>
<keyword evidence="2" id="KW-1185">Reference proteome</keyword>
<dbReference type="EMBL" id="LGUS01000176">
    <property type="protein sequence ID" value="KOG33053.1"/>
    <property type="molecule type" value="Genomic_DNA"/>
</dbReference>